<dbReference type="Proteomes" id="UP000188613">
    <property type="component" value="Unassembled WGS sequence"/>
</dbReference>
<dbReference type="Pfam" id="PF04235">
    <property type="entry name" value="DUF418"/>
    <property type="match status" value="1"/>
</dbReference>
<gene>
    <name evidence="3" type="ORF">BTO28_10780</name>
</gene>
<proteinExistence type="predicted"/>
<dbReference type="AlphaFoldDB" id="A0A1V2A6A3"/>
<feature type="transmembrane region" description="Helical" evidence="1">
    <location>
        <begin position="53"/>
        <end position="72"/>
    </location>
</feature>
<protein>
    <recommendedName>
        <fullName evidence="2">DUF418 domain-containing protein</fullName>
    </recommendedName>
</protein>
<feature type="transmembrane region" description="Helical" evidence="1">
    <location>
        <begin position="12"/>
        <end position="33"/>
    </location>
</feature>
<evidence type="ECO:0000313" key="4">
    <source>
        <dbReference type="Proteomes" id="UP000188613"/>
    </source>
</evidence>
<feature type="transmembrane region" description="Helical" evidence="1">
    <location>
        <begin position="92"/>
        <end position="109"/>
    </location>
</feature>
<feature type="transmembrane region" description="Helical" evidence="1">
    <location>
        <begin position="336"/>
        <end position="357"/>
    </location>
</feature>
<keyword evidence="1" id="KW-0812">Transmembrane</keyword>
<evidence type="ECO:0000259" key="2">
    <source>
        <dbReference type="Pfam" id="PF04235"/>
    </source>
</evidence>
<keyword evidence="4" id="KW-1185">Reference proteome</keyword>
<name>A0A1V2A6A3_9BACI</name>
<dbReference type="OrthoDB" id="9807744at2"/>
<sequence>MEIKRIQLIDGMRGFSLLGILLANLLIFQYGIWGKDEIHIYSLSGVDLMAYKFVKVAIEGSAMPIFTFLFGYSMVKMMESLKRNGVKARRHFARRFLLLLILGLLHSFLLWEGDILSFYGVMGFFLLLFLKRSKKALLIWGTILLVLSFALGYGVVEETPAEKEKMSNYVEATKTIYANGTYTEIMEQRNNEDPLIMPDYVYLILLLLSPFVTASLFLYGMYAAKSGLFTQPDKEKRMYQKGVLLVPLGLLLKSAAVLMPETDWTGVSGIIGASLLSVGYIFAFSLLYTWLPASKITTSFVQVGKMSLTNYLMQTVICTFVFYGYGLGLFGQLGVLNAIVFGIVIFLLQCMCSSWYMKRFRRGPIEQVLRMWTNWSWNGQIRMKEPESFDRVEGL</sequence>
<comment type="caution">
    <text evidence="3">The sequence shown here is derived from an EMBL/GenBank/DDBJ whole genome shotgun (WGS) entry which is preliminary data.</text>
</comment>
<organism evidence="3 4">
    <name type="scientific">Domibacillus epiphyticus</name>
    <dbReference type="NCBI Taxonomy" id="1714355"/>
    <lineage>
        <taxon>Bacteria</taxon>
        <taxon>Bacillati</taxon>
        <taxon>Bacillota</taxon>
        <taxon>Bacilli</taxon>
        <taxon>Bacillales</taxon>
        <taxon>Bacillaceae</taxon>
        <taxon>Domibacillus</taxon>
    </lineage>
</organism>
<evidence type="ECO:0000313" key="3">
    <source>
        <dbReference type="EMBL" id="OMP66533.1"/>
    </source>
</evidence>
<feature type="transmembrane region" description="Helical" evidence="1">
    <location>
        <begin position="137"/>
        <end position="156"/>
    </location>
</feature>
<feature type="transmembrane region" description="Helical" evidence="1">
    <location>
        <begin position="311"/>
        <end position="330"/>
    </location>
</feature>
<feature type="transmembrane region" description="Helical" evidence="1">
    <location>
        <begin position="266"/>
        <end position="291"/>
    </location>
</feature>
<evidence type="ECO:0000256" key="1">
    <source>
        <dbReference type="SAM" id="Phobius"/>
    </source>
</evidence>
<keyword evidence="1" id="KW-1133">Transmembrane helix</keyword>
<feature type="transmembrane region" description="Helical" evidence="1">
    <location>
        <begin position="242"/>
        <end position="260"/>
    </location>
</feature>
<accession>A0A1V2A6A3</accession>
<keyword evidence="1" id="KW-0472">Membrane</keyword>
<dbReference type="PANTHER" id="PTHR30590:SF2">
    <property type="entry name" value="INNER MEMBRANE PROTEIN"/>
    <property type="match status" value="1"/>
</dbReference>
<feature type="transmembrane region" description="Helical" evidence="1">
    <location>
        <begin position="200"/>
        <end position="222"/>
    </location>
</feature>
<dbReference type="InterPro" id="IPR052529">
    <property type="entry name" value="Bact_Transport_Assoc"/>
</dbReference>
<feature type="domain" description="DUF418" evidence="2">
    <location>
        <begin position="223"/>
        <end position="375"/>
    </location>
</feature>
<dbReference type="EMBL" id="MSFI01000019">
    <property type="protein sequence ID" value="OMP66533.1"/>
    <property type="molecule type" value="Genomic_DNA"/>
</dbReference>
<feature type="transmembrane region" description="Helical" evidence="1">
    <location>
        <begin position="115"/>
        <end position="130"/>
    </location>
</feature>
<dbReference type="STRING" id="1714355.BTO28_10780"/>
<reference evidence="3 4" key="1">
    <citation type="submission" date="2016-12" db="EMBL/GenBank/DDBJ databases">
        <title>Domibacillus sp. SAB 38T whole genome sequencing.</title>
        <authorList>
            <person name="Verma A."/>
            <person name="Ojha A.K."/>
            <person name="Krishnamurthi S."/>
        </authorList>
    </citation>
    <scope>NUCLEOTIDE SEQUENCE [LARGE SCALE GENOMIC DNA]</scope>
    <source>
        <strain evidence="3 4">SAB 38</strain>
    </source>
</reference>
<dbReference type="InterPro" id="IPR007349">
    <property type="entry name" value="DUF418"/>
</dbReference>
<dbReference type="PANTHER" id="PTHR30590">
    <property type="entry name" value="INNER MEMBRANE PROTEIN"/>
    <property type="match status" value="1"/>
</dbReference>